<keyword evidence="3" id="KW-0804">Transcription</keyword>
<reference evidence="5 6" key="1">
    <citation type="submission" date="2016-08" db="EMBL/GenBank/DDBJ databases">
        <authorList>
            <person name="Seilhamer J.J."/>
        </authorList>
    </citation>
    <scope>NUCLEOTIDE SEQUENCE [LARGE SCALE GENOMIC DNA]</scope>
    <source>
        <strain evidence="5 6">DX4</strain>
    </source>
</reference>
<protein>
    <recommendedName>
        <fullName evidence="4">HTH araC/xylS-type domain-containing protein</fullName>
    </recommendedName>
</protein>
<dbReference type="SUPFAM" id="SSF46689">
    <property type="entry name" value="Homeodomain-like"/>
    <property type="match status" value="1"/>
</dbReference>
<dbReference type="Gene3D" id="1.10.10.60">
    <property type="entry name" value="Homeodomain-like"/>
    <property type="match status" value="1"/>
</dbReference>
<dbReference type="InterPro" id="IPR018060">
    <property type="entry name" value="HTH_AraC"/>
</dbReference>
<sequence length="276" mass="32300">MIKEFSYKQFGNLEFTQSSLDEHKLLSVHDHIKILFIPEGNKVRVDFQEFVIATDSLLFINPKVVIKPNDAEETGGTLLHFNKDFYCIEIHDQEVACDGILYNNVFEVPFIELDENQSADIQKIIRDIQLEMQNEDASTEEMLRILLKLIILKSTRIWKQQHQLSQQEQQTDVQFLRKFSKLVEQHYKTHHTVADYADMLFLTPKNLSKKIGLLSKDTPNDIIKNRIILESKRLLAHTTITVKEIAYSLNYQDDAYFVRFFTKNAGISPLSFRKQF</sequence>
<dbReference type="KEGG" id="psty:BFS30_09360"/>
<dbReference type="OrthoDB" id="2585681at2"/>
<dbReference type="GO" id="GO:0043565">
    <property type="term" value="F:sequence-specific DNA binding"/>
    <property type="evidence" value="ECO:0007669"/>
    <property type="project" value="InterPro"/>
</dbReference>
<feature type="domain" description="HTH araC/xylS-type" evidence="4">
    <location>
        <begin position="177"/>
        <end position="275"/>
    </location>
</feature>
<keyword evidence="2" id="KW-0238">DNA-binding</keyword>
<evidence type="ECO:0000313" key="5">
    <source>
        <dbReference type="EMBL" id="AOM77352.1"/>
    </source>
</evidence>
<gene>
    <name evidence="5" type="ORF">BFS30_09360</name>
</gene>
<dbReference type="PROSITE" id="PS01124">
    <property type="entry name" value="HTH_ARAC_FAMILY_2"/>
    <property type="match status" value="1"/>
</dbReference>
<proteinExistence type="predicted"/>
<evidence type="ECO:0000256" key="1">
    <source>
        <dbReference type="ARBA" id="ARBA00023015"/>
    </source>
</evidence>
<dbReference type="InterPro" id="IPR009057">
    <property type="entry name" value="Homeodomain-like_sf"/>
</dbReference>
<evidence type="ECO:0000256" key="3">
    <source>
        <dbReference type="ARBA" id="ARBA00023163"/>
    </source>
</evidence>
<keyword evidence="6" id="KW-1185">Reference proteome</keyword>
<keyword evidence="1" id="KW-0805">Transcription regulation</keyword>
<dbReference type="RefSeq" id="WP_069379042.1">
    <property type="nucleotide sequence ID" value="NZ_CP017141.1"/>
</dbReference>
<evidence type="ECO:0000259" key="4">
    <source>
        <dbReference type="PROSITE" id="PS01124"/>
    </source>
</evidence>
<dbReference type="GO" id="GO:0003700">
    <property type="term" value="F:DNA-binding transcription factor activity"/>
    <property type="evidence" value="ECO:0007669"/>
    <property type="project" value="InterPro"/>
</dbReference>
<dbReference type="Proteomes" id="UP000094313">
    <property type="component" value="Chromosome"/>
</dbReference>
<dbReference type="PANTHER" id="PTHR43280:SF32">
    <property type="entry name" value="TRANSCRIPTIONAL REGULATORY PROTEIN"/>
    <property type="match status" value="1"/>
</dbReference>
<accession>A0A1D7QF81</accession>
<evidence type="ECO:0000256" key="2">
    <source>
        <dbReference type="ARBA" id="ARBA00023125"/>
    </source>
</evidence>
<dbReference type="Pfam" id="PF12833">
    <property type="entry name" value="HTH_18"/>
    <property type="match status" value="1"/>
</dbReference>
<dbReference type="SMART" id="SM00342">
    <property type="entry name" value="HTH_ARAC"/>
    <property type="match status" value="1"/>
</dbReference>
<dbReference type="AlphaFoldDB" id="A0A1D7QF81"/>
<dbReference type="EMBL" id="CP017141">
    <property type="protein sequence ID" value="AOM77352.1"/>
    <property type="molecule type" value="Genomic_DNA"/>
</dbReference>
<organism evidence="5 6">
    <name type="scientific">Pedobacter steynii</name>
    <dbReference type="NCBI Taxonomy" id="430522"/>
    <lineage>
        <taxon>Bacteria</taxon>
        <taxon>Pseudomonadati</taxon>
        <taxon>Bacteroidota</taxon>
        <taxon>Sphingobacteriia</taxon>
        <taxon>Sphingobacteriales</taxon>
        <taxon>Sphingobacteriaceae</taxon>
        <taxon>Pedobacter</taxon>
    </lineage>
</organism>
<name>A0A1D7QF81_9SPHI</name>
<evidence type="ECO:0000313" key="6">
    <source>
        <dbReference type="Proteomes" id="UP000094313"/>
    </source>
</evidence>
<dbReference type="PANTHER" id="PTHR43280">
    <property type="entry name" value="ARAC-FAMILY TRANSCRIPTIONAL REGULATOR"/>
    <property type="match status" value="1"/>
</dbReference>